<evidence type="ECO:0000313" key="3">
    <source>
        <dbReference type="Proteomes" id="UP001175271"/>
    </source>
</evidence>
<keyword evidence="1" id="KW-0812">Transmembrane</keyword>
<proteinExistence type="predicted"/>
<dbReference type="AlphaFoldDB" id="A0AA39LKT6"/>
<feature type="transmembrane region" description="Helical" evidence="1">
    <location>
        <begin position="190"/>
        <end position="217"/>
    </location>
</feature>
<evidence type="ECO:0000313" key="2">
    <source>
        <dbReference type="EMBL" id="KAK0400997.1"/>
    </source>
</evidence>
<feature type="transmembrane region" description="Helical" evidence="1">
    <location>
        <begin position="223"/>
        <end position="249"/>
    </location>
</feature>
<dbReference type="EMBL" id="JAUCMV010000004">
    <property type="protein sequence ID" value="KAK0400997.1"/>
    <property type="molecule type" value="Genomic_DNA"/>
</dbReference>
<organism evidence="2 3">
    <name type="scientific">Steinernema hermaphroditum</name>
    <dbReference type="NCBI Taxonomy" id="289476"/>
    <lineage>
        <taxon>Eukaryota</taxon>
        <taxon>Metazoa</taxon>
        <taxon>Ecdysozoa</taxon>
        <taxon>Nematoda</taxon>
        <taxon>Chromadorea</taxon>
        <taxon>Rhabditida</taxon>
        <taxon>Tylenchina</taxon>
        <taxon>Panagrolaimomorpha</taxon>
        <taxon>Strongyloidoidea</taxon>
        <taxon>Steinernematidae</taxon>
        <taxon>Steinernema</taxon>
    </lineage>
</organism>
<dbReference type="InterPro" id="IPR019422">
    <property type="entry name" value="7TM_GPCR_serpentine_rcpt_Srh"/>
</dbReference>
<keyword evidence="1" id="KW-1133">Transmembrane helix</keyword>
<reference evidence="2" key="1">
    <citation type="submission" date="2023-06" db="EMBL/GenBank/DDBJ databases">
        <title>Genomic analysis of the entomopathogenic nematode Steinernema hermaphroditum.</title>
        <authorList>
            <person name="Schwarz E.M."/>
            <person name="Heppert J.K."/>
            <person name="Baniya A."/>
            <person name="Schwartz H.T."/>
            <person name="Tan C.-H."/>
            <person name="Antoshechkin I."/>
            <person name="Sternberg P.W."/>
            <person name="Goodrich-Blair H."/>
            <person name="Dillman A.R."/>
        </authorList>
    </citation>
    <scope>NUCLEOTIDE SEQUENCE</scope>
    <source>
        <strain evidence="2">PS9179</strain>
        <tissue evidence="2">Whole animal</tissue>
    </source>
</reference>
<comment type="caution">
    <text evidence="2">The sequence shown here is derived from an EMBL/GenBank/DDBJ whole genome shotgun (WGS) entry which is preliminary data.</text>
</comment>
<accession>A0AA39LKT6</accession>
<protein>
    <submittedName>
        <fullName evidence="2">Uncharacterized protein</fullName>
    </submittedName>
</protein>
<sequence>MSVYRNTILNLAIWYCITMASYAILFQPIYAVHIGKSCARFVGLASYFGAEVNVGVMFLSAICVENAAVAIFICFLCRFEQVRCINKPSLMTSHKGIVVCIALHIAVTIFAGSVCYAILIFSELIEDNGTYLLCFDDDNYYMVKALSSLVAILFIGETAVFSALAFITIKVLASHKALMSRSTYRLQRLLTINLIIILILPIVFDIIPMCTLCYVIYIKSNSLYFWVFFADHAPFGDVIFTFLATLLFITPYREAVKALLRMASAANVLIAPANNVQQNVAISFVISEA</sequence>
<dbReference type="Proteomes" id="UP001175271">
    <property type="component" value="Unassembled WGS sequence"/>
</dbReference>
<gene>
    <name evidence="2" type="ORF">QR680_015547</name>
</gene>
<evidence type="ECO:0000256" key="1">
    <source>
        <dbReference type="SAM" id="Phobius"/>
    </source>
</evidence>
<feature type="transmembrane region" description="Helical" evidence="1">
    <location>
        <begin position="97"/>
        <end position="121"/>
    </location>
</feature>
<feature type="transmembrane region" description="Helical" evidence="1">
    <location>
        <begin position="12"/>
        <end position="34"/>
    </location>
</feature>
<feature type="transmembrane region" description="Helical" evidence="1">
    <location>
        <begin position="54"/>
        <end position="76"/>
    </location>
</feature>
<keyword evidence="1" id="KW-0472">Membrane</keyword>
<dbReference type="Pfam" id="PF10318">
    <property type="entry name" value="7TM_GPCR_Srh"/>
    <property type="match status" value="1"/>
</dbReference>
<feature type="transmembrane region" description="Helical" evidence="1">
    <location>
        <begin position="141"/>
        <end position="169"/>
    </location>
</feature>
<keyword evidence="3" id="KW-1185">Reference proteome</keyword>
<name>A0AA39LKT6_9BILA</name>